<proteinExistence type="predicted"/>
<dbReference type="AlphaFoldDB" id="A0A6A5W242"/>
<accession>A0A6A5W242</accession>
<evidence type="ECO:0000313" key="3">
    <source>
        <dbReference type="Proteomes" id="UP000799779"/>
    </source>
</evidence>
<feature type="chain" id="PRO_5025569296" evidence="1">
    <location>
        <begin position="18"/>
        <end position="92"/>
    </location>
</feature>
<keyword evidence="1" id="KW-0732">Signal</keyword>
<reference evidence="2" key="1">
    <citation type="journal article" date="2020" name="Stud. Mycol.">
        <title>101 Dothideomycetes genomes: a test case for predicting lifestyles and emergence of pathogens.</title>
        <authorList>
            <person name="Haridas S."/>
            <person name="Albert R."/>
            <person name="Binder M."/>
            <person name="Bloem J."/>
            <person name="Labutti K."/>
            <person name="Salamov A."/>
            <person name="Andreopoulos B."/>
            <person name="Baker S."/>
            <person name="Barry K."/>
            <person name="Bills G."/>
            <person name="Bluhm B."/>
            <person name="Cannon C."/>
            <person name="Castanera R."/>
            <person name="Culley D."/>
            <person name="Daum C."/>
            <person name="Ezra D."/>
            <person name="Gonzalez J."/>
            <person name="Henrissat B."/>
            <person name="Kuo A."/>
            <person name="Liang C."/>
            <person name="Lipzen A."/>
            <person name="Lutzoni F."/>
            <person name="Magnuson J."/>
            <person name="Mondo S."/>
            <person name="Nolan M."/>
            <person name="Ohm R."/>
            <person name="Pangilinan J."/>
            <person name="Park H.-J."/>
            <person name="Ramirez L."/>
            <person name="Alfaro M."/>
            <person name="Sun H."/>
            <person name="Tritt A."/>
            <person name="Yoshinaga Y."/>
            <person name="Zwiers L.-H."/>
            <person name="Turgeon B."/>
            <person name="Goodwin S."/>
            <person name="Spatafora J."/>
            <person name="Crous P."/>
            <person name="Grigoriev I."/>
        </authorList>
    </citation>
    <scope>NUCLEOTIDE SEQUENCE</scope>
    <source>
        <strain evidence="2">CBS 123094</strain>
    </source>
</reference>
<dbReference type="Proteomes" id="UP000799779">
    <property type="component" value="Unassembled WGS sequence"/>
</dbReference>
<keyword evidence="3" id="KW-1185">Reference proteome</keyword>
<sequence>MKFIVLALATLTAFVAATPVSTSVVPSVTPVPLPSPIPSPRVCDKRCAFEPPKNCGKPFVPFRTSKQCWACCSIVEPEMGIGPNEDGIYWRE</sequence>
<dbReference type="EMBL" id="ML977647">
    <property type="protein sequence ID" value="KAF1994989.1"/>
    <property type="molecule type" value="Genomic_DNA"/>
</dbReference>
<gene>
    <name evidence="2" type="ORF">P154DRAFT_526637</name>
</gene>
<evidence type="ECO:0000256" key="1">
    <source>
        <dbReference type="SAM" id="SignalP"/>
    </source>
</evidence>
<feature type="signal peptide" evidence="1">
    <location>
        <begin position="1"/>
        <end position="17"/>
    </location>
</feature>
<evidence type="ECO:0000313" key="2">
    <source>
        <dbReference type="EMBL" id="KAF1994989.1"/>
    </source>
</evidence>
<name>A0A6A5W242_9PLEO</name>
<organism evidence="2 3">
    <name type="scientific">Amniculicola lignicola CBS 123094</name>
    <dbReference type="NCBI Taxonomy" id="1392246"/>
    <lineage>
        <taxon>Eukaryota</taxon>
        <taxon>Fungi</taxon>
        <taxon>Dikarya</taxon>
        <taxon>Ascomycota</taxon>
        <taxon>Pezizomycotina</taxon>
        <taxon>Dothideomycetes</taxon>
        <taxon>Pleosporomycetidae</taxon>
        <taxon>Pleosporales</taxon>
        <taxon>Amniculicolaceae</taxon>
        <taxon>Amniculicola</taxon>
    </lineage>
</organism>
<protein>
    <submittedName>
        <fullName evidence="2">Uncharacterized protein</fullName>
    </submittedName>
</protein>